<accession>A0A2W7MK42</accession>
<proteinExistence type="predicted"/>
<reference evidence="1 2" key="1">
    <citation type="submission" date="2018-06" db="EMBL/GenBank/DDBJ databases">
        <title>Genomic Encyclopedia of Type Strains, Phase IV (KMG-IV): sequencing the most valuable type-strain genomes for metagenomic binning, comparative biology and taxonomic classification.</title>
        <authorList>
            <person name="Goeker M."/>
        </authorList>
    </citation>
    <scope>NUCLEOTIDE SEQUENCE [LARGE SCALE GENOMIC DNA]</scope>
    <source>
        <strain evidence="1 2">DSM 5</strain>
    </source>
</reference>
<dbReference type="AlphaFoldDB" id="A0A2W7MK42"/>
<dbReference type="Proteomes" id="UP000248646">
    <property type="component" value="Unassembled WGS sequence"/>
</dbReference>
<organism evidence="1 2">
    <name type="scientific">Psychrobacillus insolitus</name>
    <dbReference type="NCBI Taxonomy" id="1461"/>
    <lineage>
        <taxon>Bacteria</taxon>
        <taxon>Bacillati</taxon>
        <taxon>Bacillota</taxon>
        <taxon>Bacilli</taxon>
        <taxon>Bacillales</taxon>
        <taxon>Bacillaceae</taxon>
        <taxon>Psychrobacillus</taxon>
    </lineage>
</organism>
<evidence type="ECO:0000313" key="1">
    <source>
        <dbReference type="EMBL" id="PZX07365.1"/>
    </source>
</evidence>
<gene>
    <name evidence="1" type="ORF">C7437_101478</name>
</gene>
<keyword evidence="2" id="KW-1185">Reference proteome</keyword>
<dbReference type="RefSeq" id="WP_111438021.1">
    <property type="nucleotide sequence ID" value="NZ_QKZI01000001.1"/>
</dbReference>
<sequence>MATKKTKVVSVRLSEDTHTRFEYIRNQLSEINSIEISQGNLMSNMIDFYFKYMENVDTEAIAEIQRVALVKALSDKLPPIDEIQDSPLPALIEDVQAELNK</sequence>
<name>A0A2W7MK42_9BACI</name>
<comment type="caution">
    <text evidence="1">The sequence shown here is derived from an EMBL/GenBank/DDBJ whole genome shotgun (WGS) entry which is preliminary data.</text>
</comment>
<protein>
    <submittedName>
        <fullName evidence="1">Uncharacterized protein</fullName>
    </submittedName>
</protein>
<dbReference type="EMBL" id="QKZI01000001">
    <property type="protein sequence ID" value="PZX07365.1"/>
    <property type="molecule type" value="Genomic_DNA"/>
</dbReference>
<evidence type="ECO:0000313" key="2">
    <source>
        <dbReference type="Proteomes" id="UP000248646"/>
    </source>
</evidence>